<proteinExistence type="predicted"/>
<organism evidence="1 2">
    <name type="scientific">Desmophyllum pertusum</name>
    <dbReference type="NCBI Taxonomy" id="174260"/>
    <lineage>
        <taxon>Eukaryota</taxon>
        <taxon>Metazoa</taxon>
        <taxon>Cnidaria</taxon>
        <taxon>Anthozoa</taxon>
        <taxon>Hexacorallia</taxon>
        <taxon>Scleractinia</taxon>
        <taxon>Caryophylliina</taxon>
        <taxon>Caryophylliidae</taxon>
        <taxon>Desmophyllum</taxon>
    </lineage>
</organism>
<name>A0A9W9ZUV2_9CNID</name>
<sequence>MCRFHCRQRFGNSVELPAHHWTQASTGMCSQRICVAADQKISPRTKSFIDFLVKILLVLTRELKPAKNFSYNTKPRNLYVASSFGLCTALLRQREFPRDGFNGSPEFDAVKDAMNCIVLDSRSETNLARFEAAHQELLELRSRVSELEAGIGVQLKNGSVSRDVFCTTPLPSHNQRSIESDLTDENAESEIDPLHAQSTRSSCQHRFDAVTEDNSTHNVTLKLEEARALFEKMTESGDNLSNIMNGVNADSTVDADAARMELQKPALADALWAKLSPEAKTQPQGVVQYVLDGSTLLHRVPWPRGSQPTRKCATCIALMSLRNMEEKSWCLTDATPLPTCMELGKATALKKFVDVLYFREQANVFSSNSVVGDVVTTGEKALVSLAVSRETHNKDVSYTATEFPTAAAARYHSLRVYLQVKQWQGEDEEMSIEDWGWKVSGNQVRPVNNCTTCTTIPSAVDQMQLFVRLQHYEMHLPEE</sequence>
<evidence type="ECO:0000313" key="1">
    <source>
        <dbReference type="EMBL" id="KAJ7387589.1"/>
    </source>
</evidence>
<dbReference type="EMBL" id="MU825873">
    <property type="protein sequence ID" value="KAJ7387589.1"/>
    <property type="molecule type" value="Genomic_DNA"/>
</dbReference>
<dbReference type="OrthoDB" id="6149185at2759"/>
<dbReference type="Proteomes" id="UP001163046">
    <property type="component" value="Unassembled WGS sequence"/>
</dbReference>
<reference evidence="1" key="1">
    <citation type="submission" date="2023-01" db="EMBL/GenBank/DDBJ databases">
        <title>Genome assembly of the deep-sea coral Lophelia pertusa.</title>
        <authorList>
            <person name="Herrera S."/>
            <person name="Cordes E."/>
        </authorList>
    </citation>
    <scope>NUCLEOTIDE SEQUENCE</scope>
    <source>
        <strain evidence="1">USNM1676648</strain>
        <tissue evidence="1">Polyp</tissue>
    </source>
</reference>
<keyword evidence="2" id="KW-1185">Reference proteome</keyword>
<comment type="caution">
    <text evidence="1">The sequence shown here is derived from an EMBL/GenBank/DDBJ whole genome shotgun (WGS) entry which is preliminary data.</text>
</comment>
<protein>
    <submittedName>
        <fullName evidence="1">Uncharacterized protein</fullName>
    </submittedName>
</protein>
<evidence type="ECO:0000313" key="2">
    <source>
        <dbReference type="Proteomes" id="UP001163046"/>
    </source>
</evidence>
<gene>
    <name evidence="1" type="ORF">OS493_000923</name>
</gene>
<accession>A0A9W9ZUV2</accession>
<dbReference type="AlphaFoldDB" id="A0A9W9ZUV2"/>